<proteinExistence type="predicted"/>
<evidence type="ECO:0000259" key="1">
    <source>
        <dbReference type="Pfam" id="PF00026"/>
    </source>
</evidence>
<dbReference type="InterPro" id="IPR021109">
    <property type="entry name" value="Peptidase_aspartic_dom_sf"/>
</dbReference>
<name>A0A5C3P9V3_9APHY</name>
<dbReference type="EMBL" id="ML211469">
    <property type="protein sequence ID" value="TFK82593.1"/>
    <property type="molecule type" value="Genomic_DNA"/>
</dbReference>
<dbReference type="AlphaFoldDB" id="A0A5C3P9V3"/>
<reference evidence="2 3" key="1">
    <citation type="journal article" date="2019" name="Nat. Ecol. Evol.">
        <title>Megaphylogeny resolves global patterns of mushroom evolution.</title>
        <authorList>
            <person name="Varga T."/>
            <person name="Krizsan K."/>
            <person name="Foldi C."/>
            <person name="Dima B."/>
            <person name="Sanchez-Garcia M."/>
            <person name="Sanchez-Ramirez S."/>
            <person name="Szollosi G.J."/>
            <person name="Szarkandi J.G."/>
            <person name="Papp V."/>
            <person name="Albert L."/>
            <person name="Andreopoulos W."/>
            <person name="Angelini C."/>
            <person name="Antonin V."/>
            <person name="Barry K.W."/>
            <person name="Bougher N.L."/>
            <person name="Buchanan P."/>
            <person name="Buyck B."/>
            <person name="Bense V."/>
            <person name="Catcheside P."/>
            <person name="Chovatia M."/>
            <person name="Cooper J."/>
            <person name="Damon W."/>
            <person name="Desjardin D."/>
            <person name="Finy P."/>
            <person name="Geml J."/>
            <person name="Haridas S."/>
            <person name="Hughes K."/>
            <person name="Justo A."/>
            <person name="Karasinski D."/>
            <person name="Kautmanova I."/>
            <person name="Kiss B."/>
            <person name="Kocsube S."/>
            <person name="Kotiranta H."/>
            <person name="LaButti K.M."/>
            <person name="Lechner B.E."/>
            <person name="Liimatainen K."/>
            <person name="Lipzen A."/>
            <person name="Lukacs Z."/>
            <person name="Mihaltcheva S."/>
            <person name="Morgado L.N."/>
            <person name="Niskanen T."/>
            <person name="Noordeloos M.E."/>
            <person name="Ohm R.A."/>
            <person name="Ortiz-Santana B."/>
            <person name="Ovrebo C."/>
            <person name="Racz N."/>
            <person name="Riley R."/>
            <person name="Savchenko A."/>
            <person name="Shiryaev A."/>
            <person name="Soop K."/>
            <person name="Spirin V."/>
            <person name="Szebenyi C."/>
            <person name="Tomsovsky M."/>
            <person name="Tulloss R.E."/>
            <person name="Uehling J."/>
            <person name="Grigoriev I.V."/>
            <person name="Vagvolgyi C."/>
            <person name="Papp T."/>
            <person name="Martin F.M."/>
            <person name="Miettinen O."/>
            <person name="Hibbett D.S."/>
            <person name="Nagy L.G."/>
        </authorList>
    </citation>
    <scope>NUCLEOTIDE SEQUENCE [LARGE SCALE GENOMIC DNA]</scope>
    <source>
        <strain evidence="2 3">HHB13444</strain>
    </source>
</reference>
<accession>A0A5C3P9V3</accession>
<dbReference type="InterPro" id="IPR033121">
    <property type="entry name" value="PEPTIDASE_A1"/>
</dbReference>
<gene>
    <name evidence="2" type="ORF">K466DRAFT_295903</name>
</gene>
<sequence length="379" mass="42705">MQIACWQWPEGIPGYSTLVLARILAEAVCGTTAGRSYHGLMGVRGIGARSLPFDCSKGSYITFYDALQREKSHDAHVHNPKQFLTRFRHPSTPGSDDNRGRGRSFMYFGDHWPCALPTQGDGVILPKLSPKVYIWPTLHNGLWDFQFWLLRIIGLEFMGAKVPKPNHESDSRSEWNIIPISVPDLKSRDGSNDRGFTALVDSGTSQTYLPPSVFAEIRRKWLGLDSRRRETYCEDPEWFKECDIILRFLGLDGAEVPVRISAHDFLCSPYKHGPSGSVYASIAPRPAQNNTESPHAILGQNFFWSVFIKHNFEDYIPEGAYRTQPTGASGPYIQLSPQRVVVPLPGGQSHAYGQDRILLHAHLPGRLEGLRHRRKPMNL</sequence>
<evidence type="ECO:0000313" key="3">
    <source>
        <dbReference type="Proteomes" id="UP000308197"/>
    </source>
</evidence>
<feature type="domain" description="Peptidase A1" evidence="1">
    <location>
        <begin position="191"/>
        <end position="313"/>
    </location>
</feature>
<dbReference type="SUPFAM" id="SSF50630">
    <property type="entry name" value="Acid proteases"/>
    <property type="match status" value="1"/>
</dbReference>
<dbReference type="Proteomes" id="UP000308197">
    <property type="component" value="Unassembled WGS sequence"/>
</dbReference>
<protein>
    <recommendedName>
        <fullName evidence="1">Peptidase A1 domain-containing protein</fullName>
    </recommendedName>
</protein>
<dbReference type="Pfam" id="PF00026">
    <property type="entry name" value="Asp"/>
    <property type="match status" value="1"/>
</dbReference>
<organism evidence="2 3">
    <name type="scientific">Polyporus arcularius HHB13444</name>
    <dbReference type="NCBI Taxonomy" id="1314778"/>
    <lineage>
        <taxon>Eukaryota</taxon>
        <taxon>Fungi</taxon>
        <taxon>Dikarya</taxon>
        <taxon>Basidiomycota</taxon>
        <taxon>Agaricomycotina</taxon>
        <taxon>Agaricomycetes</taxon>
        <taxon>Polyporales</taxon>
        <taxon>Polyporaceae</taxon>
        <taxon>Polyporus</taxon>
    </lineage>
</organism>
<evidence type="ECO:0000313" key="2">
    <source>
        <dbReference type="EMBL" id="TFK82593.1"/>
    </source>
</evidence>
<dbReference type="Gene3D" id="2.40.70.10">
    <property type="entry name" value="Acid Proteases"/>
    <property type="match status" value="1"/>
</dbReference>
<keyword evidence="3" id="KW-1185">Reference proteome</keyword>
<dbReference type="InParanoid" id="A0A5C3P9V3"/>